<dbReference type="Proteomes" id="UP000031668">
    <property type="component" value="Unassembled WGS sequence"/>
</dbReference>
<proteinExistence type="predicted"/>
<accession>A0A0C2N1Z6</accession>
<evidence type="ECO:0000313" key="2">
    <source>
        <dbReference type="Proteomes" id="UP000031668"/>
    </source>
</evidence>
<dbReference type="EMBL" id="JWZT01002083">
    <property type="protein sequence ID" value="KII70405.1"/>
    <property type="molecule type" value="Genomic_DNA"/>
</dbReference>
<organism evidence="1 2">
    <name type="scientific">Thelohanellus kitauei</name>
    <name type="common">Myxosporean</name>
    <dbReference type="NCBI Taxonomy" id="669202"/>
    <lineage>
        <taxon>Eukaryota</taxon>
        <taxon>Metazoa</taxon>
        <taxon>Cnidaria</taxon>
        <taxon>Myxozoa</taxon>
        <taxon>Myxosporea</taxon>
        <taxon>Bivalvulida</taxon>
        <taxon>Platysporina</taxon>
        <taxon>Myxobolidae</taxon>
        <taxon>Thelohanellus</taxon>
    </lineage>
</organism>
<dbReference type="AlphaFoldDB" id="A0A0C2N1Z6"/>
<evidence type="ECO:0000313" key="1">
    <source>
        <dbReference type="EMBL" id="KII70405.1"/>
    </source>
</evidence>
<comment type="caution">
    <text evidence="1">The sequence shown here is derived from an EMBL/GenBank/DDBJ whole genome shotgun (WGS) entry which is preliminary data.</text>
</comment>
<reference evidence="1 2" key="1">
    <citation type="journal article" date="2014" name="Genome Biol. Evol.">
        <title>The genome of the myxosporean Thelohanellus kitauei shows adaptations to nutrient acquisition within its fish host.</title>
        <authorList>
            <person name="Yang Y."/>
            <person name="Xiong J."/>
            <person name="Zhou Z."/>
            <person name="Huo F."/>
            <person name="Miao W."/>
            <person name="Ran C."/>
            <person name="Liu Y."/>
            <person name="Zhang J."/>
            <person name="Feng J."/>
            <person name="Wang M."/>
            <person name="Wang M."/>
            <person name="Wang L."/>
            <person name="Yao B."/>
        </authorList>
    </citation>
    <scope>NUCLEOTIDE SEQUENCE [LARGE SCALE GENOMIC DNA]</scope>
    <source>
        <strain evidence="1">Wuqing</strain>
    </source>
</reference>
<keyword evidence="2" id="KW-1185">Reference proteome</keyword>
<gene>
    <name evidence="1" type="ORF">RF11_00190</name>
</gene>
<protein>
    <submittedName>
        <fullName evidence="1">Uncharacterized protein</fullName>
    </submittedName>
</protein>
<sequence length="119" mass="13731">MAQIIIEDLKCHYERLMPCLRVEATDEGKEFNLTLLEPLHVAQSAWKEVGNSTMRTCFAKAKFIKVEIQTEEQDVKPIYLFDFPQADERLDTSGSFTLEEIAERRCCAVRSQLKAEMTI</sequence>
<name>A0A0C2N1Z6_THEKT</name>